<dbReference type="Gene3D" id="2.120.10.30">
    <property type="entry name" value="TolB, C-terminal domain"/>
    <property type="match status" value="1"/>
</dbReference>
<evidence type="ECO:0000313" key="1">
    <source>
        <dbReference type="EMBL" id="SVE05531.1"/>
    </source>
</evidence>
<proteinExistence type="predicted"/>
<dbReference type="InterPro" id="IPR011042">
    <property type="entry name" value="6-blade_b-propeller_TolB-like"/>
</dbReference>
<dbReference type="AlphaFoldDB" id="A0A383AD34"/>
<accession>A0A383AD34</accession>
<organism evidence="1">
    <name type="scientific">marine metagenome</name>
    <dbReference type="NCBI Taxonomy" id="408172"/>
    <lineage>
        <taxon>unclassified sequences</taxon>
        <taxon>metagenomes</taxon>
        <taxon>ecological metagenomes</taxon>
    </lineage>
</organism>
<protein>
    <recommendedName>
        <fullName evidence="2">Dipeptidylpeptidase IV N-terminal domain-containing protein</fullName>
    </recommendedName>
</protein>
<feature type="non-terminal residue" evidence="1">
    <location>
        <position position="83"/>
    </location>
</feature>
<dbReference type="EMBL" id="UINC01191075">
    <property type="protein sequence ID" value="SVE05531.1"/>
    <property type="molecule type" value="Genomic_DNA"/>
</dbReference>
<evidence type="ECO:0008006" key="2">
    <source>
        <dbReference type="Google" id="ProtNLM"/>
    </source>
</evidence>
<gene>
    <name evidence="1" type="ORF">METZ01_LOCUS458385</name>
</gene>
<dbReference type="SUPFAM" id="SSF82171">
    <property type="entry name" value="DPP6 N-terminal domain-like"/>
    <property type="match status" value="1"/>
</dbReference>
<sequence>VQKKTTFSLSEIKQLTVDGDNGEAYFSSDNTHLVFQSKRHGDECDKIYTMTIDGMNLRKLPVTDGAFTCSYYSLDDEIIFFSS</sequence>
<feature type="non-terminal residue" evidence="1">
    <location>
        <position position="1"/>
    </location>
</feature>
<name>A0A383AD34_9ZZZZ</name>
<reference evidence="1" key="1">
    <citation type="submission" date="2018-05" db="EMBL/GenBank/DDBJ databases">
        <authorList>
            <person name="Lanie J.A."/>
            <person name="Ng W.-L."/>
            <person name="Kazmierczak K.M."/>
            <person name="Andrzejewski T.M."/>
            <person name="Davidsen T.M."/>
            <person name="Wayne K.J."/>
            <person name="Tettelin H."/>
            <person name="Glass J.I."/>
            <person name="Rusch D."/>
            <person name="Podicherti R."/>
            <person name="Tsui H.-C.T."/>
            <person name="Winkler M.E."/>
        </authorList>
    </citation>
    <scope>NUCLEOTIDE SEQUENCE</scope>
</reference>